<evidence type="ECO:0000313" key="3">
    <source>
        <dbReference type="Proteomes" id="UP000653730"/>
    </source>
</evidence>
<dbReference type="RefSeq" id="WP_187966424.1">
    <property type="nucleotide sequence ID" value="NZ_JACVDC010000053.1"/>
</dbReference>
<dbReference type="PANTHER" id="PTHR43861:SF3">
    <property type="entry name" value="PUTATIVE (AFU_ORTHOLOGUE AFUA_2G14390)-RELATED"/>
    <property type="match status" value="1"/>
</dbReference>
<keyword evidence="3" id="KW-1185">Reference proteome</keyword>
<dbReference type="InterPro" id="IPR029063">
    <property type="entry name" value="SAM-dependent_MTases_sf"/>
</dbReference>
<evidence type="ECO:0000313" key="2">
    <source>
        <dbReference type="EMBL" id="MBC9797287.1"/>
    </source>
</evidence>
<dbReference type="AlphaFoldDB" id="A0A926Q357"/>
<organism evidence="2 3">
    <name type="scientific">Sinomicrobium weinanense</name>
    <dbReference type="NCBI Taxonomy" id="2842200"/>
    <lineage>
        <taxon>Bacteria</taxon>
        <taxon>Pseudomonadati</taxon>
        <taxon>Bacteroidota</taxon>
        <taxon>Flavobacteriia</taxon>
        <taxon>Flavobacteriales</taxon>
        <taxon>Flavobacteriaceae</taxon>
        <taxon>Sinomicrobium</taxon>
    </lineage>
</organism>
<protein>
    <submittedName>
        <fullName evidence="2">Class I SAM-dependent methyltransferase</fullName>
    </submittedName>
</protein>
<dbReference type="Proteomes" id="UP000653730">
    <property type="component" value="Unassembled WGS sequence"/>
</dbReference>
<keyword evidence="1" id="KW-0808">Transferase</keyword>
<comment type="caution">
    <text evidence="2">The sequence shown here is derived from an EMBL/GenBank/DDBJ whole genome shotgun (WGS) entry which is preliminary data.</text>
</comment>
<dbReference type="GO" id="GO:0008168">
    <property type="term" value="F:methyltransferase activity"/>
    <property type="evidence" value="ECO:0007669"/>
    <property type="project" value="UniProtKB-KW"/>
</dbReference>
<dbReference type="EMBL" id="JACVDC010000053">
    <property type="protein sequence ID" value="MBC9797287.1"/>
    <property type="molecule type" value="Genomic_DNA"/>
</dbReference>
<dbReference type="SUPFAM" id="SSF53335">
    <property type="entry name" value="S-adenosyl-L-methionine-dependent methyltransferases"/>
    <property type="match status" value="1"/>
</dbReference>
<dbReference type="Pfam" id="PF13489">
    <property type="entry name" value="Methyltransf_23"/>
    <property type="match status" value="1"/>
</dbReference>
<proteinExistence type="predicted"/>
<evidence type="ECO:0000256" key="1">
    <source>
        <dbReference type="ARBA" id="ARBA00022679"/>
    </source>
</evidence>
<accession>A0A926Q357</accession>
<reference evidence="2 3" key="1">
    <citation type="submission" date="2020-09" db="EMBL/GenBank/DDBJ databases">
        <title>Sinomicrobium weinanense sp. nov., a halophilic bacteria isolated from saline-alkali soil.</title>
        <authorList>
            <person name="Wu P."/>
            <person name="Ren H."/>
            <person name="Mei Y."/>
            <person name="Liang Y."/>
            <person name="Chen Z."/>
        </authorList>
    </citation>
    <scope>NUCLEOTIDE SEQUENCE [LARGE SCALE GENOMIC DNA]</scope>
    <source>
        <strain evidence="2 3">FJxs</strain>
    </source>
</reference>
<dbReference type="Gene3D" id="3.40.50.150">
    <property type="entry name" value="Vaccinia Virus protein VP39"/>
    <property type="match status" value="1"/>
</dbReference>
<gene>
    <name evidence="2" type="ORF">IBL28_15035</name>
</gene>
<dbReference type="PANTHER" id="PTHR43861">
    <property type="entry name" value="TRANS-ACONITATE 2-METHYLTRANSFERASE-RELATED"/>
    <property type="match status" value="1"/>
</dbReference>
<dbReference type="GO" id="GO:0032259">
    <property type="term" value="P:methylation"/>
    <property type="evidence" value="ECO:0007669"/>
    <property type="project" value="UniProtKB-KW"/>
</dbReference>
<dbReference type="CDD" id="cd02440">
    <property type="entry name" value="AdoMet_MTases"/>
    <property type="match status" value="1"/>
</dbReference>
<name>A0A926Q357_9FLAO</name>
<sequence length="288" mass="33159">MDKTEDTVYLKCKDHTVSGKSFSLVPDENHKMLRTSPAPGVEELPEYYKSEDYISHTDARRSWFEKIYHLVKNYALKQKLKYINAENPEKGMLLDIGAGTGDFLTVAKNDGWKVSGTEPNASARKRAGEKGVSLIEKTDASFVRKHISSYDVITMWHVLEHVPNLEEQLQELKELLKKSGTLFIAVPNFRAYDAKHYGAYWAAYDVPRHLWHFSADAIRSLFSEKGMKVVRTIPMKFDAFYVSLLSEKYKNGKMNFFRALWTGWLSNRKAARTGEYSSLIYVIKHQNN</sequence>
<keyword evidence="2" id="KW-0489">Methyltransferase</keyword>